<proteinExistence type="inferred from homology"/>
<feature type="domain" description="Thiamine pyrophosphate enzyme central" evidence="5">
    <location>
        <begin position="205"/>
        <end position="344"/>
    </location>
</feature>
<dbReference type="Pfam" id="PF02775">
    <property type="entry name" value="TPP_enzyme_C"/>
    <property type="match status" value="1"/>
</dbReference>
<comment type="similarity">
    <text evidence="2 4">Belongs to the TPP enzyme family.</text>
</comment>
<evidence type="ECO:0000256" key="4">
    <source>
        <dbReference type="RuleBase" id="RU362132"/>
    </source>
</evidence>
<dbReference type="InterPro" id="IPR012000">
    <property type="entry name" value="Thiamin_PyroP_enz_cen_dom"/>
</dbReference>
<dbReference type="GO" id="GO:0050660">
    <property type="term" value="F:flavin adenine dinucleotide binding"/>
    <property type="evidence" value="ECO:0007669"/>
    <property type="project" value="TreeGrafter"/>
</dbReference>
<dbReference type="Gene3D" id="3.40.50.970">
    <property type="match status" value="2"/>
</dbReference>
<dbReference type="GO" id="GO:0000287">
    <property type="term" value="F:magnesium ion binding"/>
    <property type="evidence" value="ECO:0007669"/>
    <property type="project" value="InterPro"/>
</dbReference>
<dbReference type="Pfam" id="PF02776">
    <property type="entry name" value="TPP_enzyme_N"/>
    <property type="match status" value="1"/>
</dbReference>
<organism evidence="8 9">
    <name type="scientific">Aquincola agrisoli</name>
    <dbReference type="NCBI Taxonomy" id="3119538"/>
    <lineage>
        <taxon>Bacteria</taxon>
        <taxon>Pseudomonadati</taxon>
        <taxon>Pseudomonadota</taxon>
        <taxon>Betaproteobacteria</taxon>
        <taxon>Burkholderiales</taxon>
        <taxon>Sphaerotilaceae</taxon>
        <taxon>Aquincola</taxon>
    </lineage>
</organism>
<protein>
    <submittedName>
        <fullName evidence="8">Thiamine pyrophosphate-binding protein</fullName>
    </submittedName>
</protein>
<evidence type="ECO:0000256" key="2">
    <source>
        <dbReference type="ARBA" id="ARBA00007812"/>
    </source>
</evidence>
<dbReference type="GO" id="GO:0003984">
    <property type="term" value="F:acetolactate synthase activity"/>
    <property type="evidence" value="ECO:0007669"/>
    <property type="project" value="TreeGrafter"/>
</dbReference>
<dbReference type="Gene3D" id="3.40.50.1220">
    <property type="entry name" value="TPP-binding domain"/>
    <property type="match status" value="1"/>
</dbReference>
<dbReference type="SUPFAM" id="SSF52467">
    <property type="entry name" value="DHS-like NAD/FAD-binding domain"/>
    <property type="match status" value="1"/>
</dbReference>
<evidence type="ECO:0000259" key="7">
    <source>
        <dbReference type="Pfam" id="PF02776"/>
    </source>
</evidence>
<dbReference type="SUPFAM" id="SSF52518">
    <property type="entry name" value="Thiamin diphosphate-binding fold (THDP-binding)"/>
    <property type="match status" value="2"/>
</dbReference>
<dbReference type="InterPro" id="IPR045229">
    <property type="entry name" value="TPP_enz"/>
</dbReference>
<reference evidence="8 9" key="1">
    <citation type="submission" date="2024-02" db="EMBL/GenBank/DDBJ databases">
        <title>Genome sequence of Aquincola sp. MAHUQ-54.</title>
        <authorList>
            <person name="Huq M.A."/>
        </authorList>
    </citation>
    <scope>NUCLEOTIDE SEQUENCE [LARGE SCALE GENOMIC DNA]</scope>
    <source>
        <strain evidence="8 9">MAHUQ-54</strain>
    </source>
</reference>
<feature type="domain" description="Thiamine pyrophosphate enzyme N-terminal TPP-binding" evidence="7">
    <location>
        <begin position="9"/>
        <end position="120"/>
    </location>
</feature>
<sequence>MEQNKMDKMTGAMYIAQCLKQEGVDKVFGQCGHTNYALIDACQRLGIEYVSFRHEQQAVHAADAYFRVSHRLAVINVHLSPGLTNALTGVATAAADGTPMVVIAGNTPSYHHAREAHQQMRLHADASQGDMFRPVCKRVWRVDDAKFLPDVMPRALNLAQTGRSGAVLVDVPMDVFSGIVEPAGEAPMAARRPAYRRVAGDAEGVARAAELLAKAQRPVIFAGNGVTLSDASAELAQLARRLHAPVATTLMGKGLYPEDDTLSLGTTGIWGTRAANDTTRTADVILAVGTAFGEADCSSWRPEHTFDIPKTRLIQIDIDPVEIGKSYPVEVGIVGDAKATLQALITRLGEAPRAEAAARAQLDQVAQRKAAWQQELTASQHDTGRPIHPATLLRELSEAAPDDAIFVTDVGWNKNGAGQQLQVKRPQSFITSGGMATMGFSPAAAIGAKLGAPNRKVIGLVGDGGLTSVMGALATSVELNIPVLWLLFNNFCFSTIRTVGGTYFKNTYGTEFQRPDGQAYNPDFMLMAQSFGIASSLIEDPRELGAGLRHALAQDRPYLLEVRTRGDLPMPRTGFWDIAEFLEGGNLISD</sequence>
<dbReference type="GO" id="GO:0009097">
    <property type="term" value="P:isoleucine biosynthetic process"/>
    <property type="evidence" value="ECO:0007669"/>
    <property type="project" value="TreeGrafter"/>
</dbReference>
<dbReference type="InterPro" id="IPR000399">
    <property type="entry name" value="TPP-bd_CS"/>
</dbReference>
<accession>A0AAW9QCT6</accession>
<feature type="domain" description="Thiamine pyrophosphate enzyme TPP-binding" evidence="6">
    <location>
        <begin position="409"/>
        <end position="562"/>
    </location>
</feature>
<evidence type="ECO:0000313" key="8">
    <source>
        <dbReference type="EMBL" id="MEF7614183.1"/>
    </source>
</evidence>
<evidence type="ECO:0000259" key="6">
    <source>
        <dbReference type="Pfam" id="PF02775"/>
    </source>
</evidence>
<evidence type="ECO:0000313" key="9">
    <source>
        <dbReference type="Proteomes" id="UP001336250"/>
    </source>
</evidence>
<dbReference type="EMBL" id="JAZIBG010000022">
    <property type="protein sequence ID" value="MEF7614183.1"/>
    <property type="molecule type" value="Genomic_DNA"/>
</dbReference>
<name>A0AAW9QCT6_9BURK</name>
<dbReference type="PANTHER" id="PTHR18968:SF13">
    <property type="entry name" value="ACETOLACTATE SYNTHASE CATALYTIC SUBUNIT, MITOCHONDRIAL"/>
    <property type="match status" value="1"/>
</dbReference>
<evidence type="ECO:0000256" key="3">
    <source>
        <dbReference type="ARBA" id="ARBA00023052"/>
    </source>
</evidence>
<dbReference type="InterPro" id="IPR029035">
    <property type="entry name" value="DHS-like_NAD/FAD-binding_dom"/>
</dbReference>
<evidence type="ECO:0000259" key="5">
    <source>
        <dbReference type="Pfam" id="PF00205"/>
    </source>
</evidence>
<dbReference type="CDD" id="cd07035">
    <property type="entry name" value="TPP_PYR_POX_like"/>
    <property type="match status" value="1"/>
</dbReference>
<dbReference type="InterPro" id="IPR012001">
    <property type="entry name" value="Thiamin_PyroP_enz_TPP-bd_dom"/>
</dbReference>
<dbReference type="GO" id="GO:0009099">
    <property type="term" value="P:L-valine biosynthetic process"/>
    <property type="evidence" value="ECO:0007669"/>
    <property type="project" value="TreeGrafter"/>
</dbReference>
<dbReference type="InterPro" id="IPR011766">
    <property type="entry name" value="TPP_enzyme_TPP-bd"/>
</dbReference>
<dbReference type="GO" id="GO:0030976">
    <property type="term" value="F:thiamine pyrophosphate binding"/>
    <property type="evidence" value="ECO:0007669"/>
    <property type="project" value="InterPro"/>
</dbReference>
<keyword evidence="9" id="KW-1185">Reference proteome</keyword>
<gene>
    <name evidence="8" type="ORF">V4F39_09715</name>
</gene>
<comment type="cofactor">
    <cofactor evidence="1">
        <name>thiamine diphosphate</name>
        <dbReference type="ChEBI" id="CHEBI:58937"/>
    </cofactor>
</comment>
<dbReference type="RefSeq" id="WP_332289145.1">
    <property type="nucleotide sequence ID" value="NZ_JAZIBG010000022.1"/>
</dbReference>
<dbReference type="AlphaFoldDB" id="A0AAW9QCT6"/>
<keyword evidence="3 4" id="KW-0786">Thiamine pyrophosphate</keyword>
<dbReference type="Pfam" id="PF00205">
    <property type="entry name" value="TPP_enzyme_M"/>
    <property type="match status" value="1"/>
</dbReference>
<evidence type="ECO:0000256" key="1">
    <source>
        <dbReference type="ARBA" id="ARBA00001964"/>
    </source>
</evidence>
<comment type="caution">
    <text evidence="8">The sequence shown here is derived from an EMBL/GenBank/DDBJ whole genome shotgun (WGS) entry which is preliminary data.</text>
</comment>
<dbReference type="Proteomes" id="UP001336250">
    <property type="component" value="Unassembled WGS sequence"/>
</dbReference>
<dbReference type="PANTHER" id="PTHR18968">
    <property type="entry name" value="THIAMINE PYROPHOSPHATE ENZYMES"/>
    <property type="match status" value="1"/>
</dbReference>
<dbReference type="PROSITE" id="PS00187">
    <property type="entry name" value="TPP_ENZYMES"/>
    <property type="match status" value="1"/>
</dbReference>
<dbReference type="InterPro" id="IPR029061">
    <property type="entry name" value="THDP-binding"/>
</dbReference>
<dbReference type="GO" id="GO:0005948">
    <property type="term" value="C:acetolactate synthase complex"/>
    <property type="evidence" value="ECO:0007669"/>
    <property type="project" value="TreeGrafter"/>
</dbReference>